<evidence type="ECO:0008006" key="3">
    <source>
        <dbReference type="Google" id="ProtNLM"/>
    </source>
</evidence>
<dbReference type="Proteomes" id="UP000005090">
    <property type="component" value="Chromosome"/>
</dbReference>
<evidence type="ECO:0000313" key="2">
    <source>
        <dbReference type="Proteomes" id="UP000005090"/>
    </source>
</evidence>
<reference evidence="1 2" key="1">
    <citation type="journal article" date="2013" name="Genome Announc.">
        <title>Genome Sequence of the Obligate Gammaproteobacterial Methanotroph Methylomicrobium album Strain BG8.</title>
        <authorList>
            <person name="Kits K.D."/>
            <person name="Kalyuzhnaya M.G."/>
            <person name="Klotz M.G."/>
            <person name="Jetten M.S."/>
            <person name="Op den Camp H.J."/>
            <person name="Vuilleumier S."/>
            <person name="Bringel F."/>
            <person name="Dispirito A.A."/>
            <person name="Murrell J.C."/>
            <person name="Bruce D."/>
            <person name="Cheng J.F."/>
            <person name="Copeland A."/>
            <person name="Goodwin L."/>
            <person name="Hauser L."/>
            <person name="Lajus A."/>
            <person name="Land M.L."/>
            <person name="Lapidus A."/>
            <person name="Lucas S."/>
            <person name="Medigue C."/>
            <person name="Pitluck S."/>
            <person name="Woyke T."/>
            <person name="Zeytun A."/>
            <person name="Stein L.Y."/>
        </authorList>
    </citation>
    <scope>NUCLEOTIDE SEQUENCE [LARGE SCALE GENOMIC DNA]</scope>
    <source>
        <strain evidence="1 2">BG8</strain>
    </source>
</reference>
<dbReference type="InterPro" id="IPR014955">
    <property type="entry name" value="DUF1826"/>
</dbReference>
<organism evidence="1 2">
    <name type="scientific">Methylomicrobium album BG8</name>
    <dbReference type="NCBI Taxonomy" id="686340"/>
    <lineage>
        <taxon>Bacteria</taxon>
        <taxon>Pseudomonadati</taxon>
        <taxon>Pseudomonadota</taxon>
        <taxon>Gammaproteobacteria</taxon>
        <taxon>Methylococcales</taxon>
        <taxon>Methylococcaceae</taxon>
        <taxon>Methylomicrobium</taxon>
    </lineage>
</organism>
<dbReference type="AlphaFoldDB" id="H8GK13"/>
<dbReference type="RefSeq" id="WP_005368551.1">
    <property type="nucleotide sequence ID" value="NZ_CM001475.1"/>
</dbReference>
<name>H8GK13_METAL</name>
<proteinExistence type="predicted"/>
<sequence>MFARVPFAQPDLSPHLLNGPYHPVKRRPTPKTVVSDCMADLARIYEDDVNLCLIRRPLPEDIEVFAHTALDANIRLETSRPVDPRCFDFSLIWPEAAGIPGYQSWTADIALLAGAFCELFGRREAGLRLRTLDKAMCPRFHVDSVAARMICSYGGSGTEWLPENALDRSKLGMGSGGQPDAQSGLMTDPAAIKQMPVFAVGLMKGEHWEGNEGRGLAHRSPMPADAQPRRLLLTLDML</sequence>
<protein>
    <recommendedName>
        <fullName evidence="3">Succinylglutamate desuccinylase</fullName>
    </recommendedName>
</protein>
<dbReference type="eggNOG" id="ENOG502ZV50">
    <property type="taxonomic scope" value="Bacteria"/>
</dbReference>
<dbReference type="Pfam" id="PF08856">
    <property type="entry name" value="DUF1826"/>
    <property type="match status" value="1"/>
</dbReference>
<accession>H8GK13</accession>
<gene>
    <name evidence="1" type="ORF">Metal_0103</name>
</gene>
<evidence type="ECO:0000313" key="1">
    <source>
        <dbReference type="EMBL" id="EIC27972.1"/>
    </source>
</evidence>
<dbReference type="STRING" id="686340.Metal_0103"/>
<dbReference type="EMBL" id="CM001475">
    <property type="protein sequence ID" value="EIC27972.1"/>
    <property type="molecule type" value="Genomic_DNA"/>
</dbReference>
<dbReference type="HOGENOM" id="CLU_093134_1_0_6"/>
<keyword evidence="2" id="KW-1185">Reference proteome</keyword>